<accession>A0A9D3XXW3</accession>
<dbReference type="EMBL" id="JAHDVG010000463">
    <property type="protein sequence ID" value="KAH1187195.1"/>
    <property type="molecule type" value="Genomic_DNA"/>
</dbReference>
<dbReference type="Proteomes" id="UP000827986">
    <property type="component" value="Unassembled WGS sequence"/>
</dbReference>
<evidence type="ECO:0000313" key="1">
    <source>
        <dbReference type="EMBL" id="KAH1187195.1"/>
    </source>
</evidence>
<protein>
    <submittedName>
        <fullName evidence="1">Uncharacterized protein</fullName>
    </submittedName>
</protein>
<organism evidence="1 2">
    <name type="scientific">Mauremys mutica</name>
    <name type="common">yellowpond turtle</name>
    <dbReference type="NCBI Taxonomy" id="74926"/>
    <lineage>
        <taxon>Eukaryota</taxon>
        <taxon>Metazoa</taxon>
        <taxon>Chordata</taxon>
        <taxon>Craniata</taxon>
        <taxon>Vertebrata</taxon>
        <taxon>Euteleostomi</taxon>
        <taxon>Archelosauria</taxon>
        <taxon>Testudinata</taxon>
        <taxon>Testudines</taxon>
        <taxon>Cryptodira</taxon>
        <taxon>Durocryptodira</taxon>
        <taxon>Testudinoidea</taxon>
        <taxon>Geoemydidae</taxon>
        <taxon>Geoemydinae</taxon>
        <taxon>Mauremys</taxon>
    </lineage>
</organism>
<comment type="caution">
    <text evidence="1">The sequence shown here is derived from an EMBL/GenBank/DDBJ whole genome shotgun (WGS) entry which is preliminary data.</text>
</comment>
<keyword evidence="2" id="KW-1185">Reference proteome</keyword>
<evidence type="ECO:0000313" key="2">
    <source>
        <dbReference type="Proteomes" id="UP000827986"/>
    </source>
</evidence>
<proteinExistence type="predicted"/>
<dbReference type="AlphaFoldDB" id="A0A9D3XXW3"/>
<name>A0A9D3XXW3_9SAUR</name>
<sequence>MINSTFPSSGAVQCRGIQGSKVLGFLHTQDEELQRGDWMAGPDRGFCGADTGANNQVHLLRYLAPALPVWLIGGGGAFSAWFYIWPNYTDVTACPGRRNGPLEPAPRWI</sequence>
<reference evidence="1" key="1">
    <citation type="submission" date="2021-09" db="EMBL/GenBank/DDBJ databases">
        <title>The genome of Mauremys mutica provides insights into the evolution of semi-aquatic lifestyle.</title>
        <authorList>
            <person name="Gong S."/>
            <person name="Gao Y."/>
        </authorList>
    </citation>
    <scope>NUCLEOTIDE SEQUENCE</scope>
    <source>
        <strain evidence="1">MM-2020</strain>
        <tissue evidence="1">Muscle</tissue>
    </source>
</reference>
<gene>
    <name evidence="1" type="ORF">KIL84_019944</name>
</gene>